<dbReference type="Proteomes" id="UP000708208">
    <property type="component" value="Unassembled WGS sequence"/>
</dbReference>
<dbReference type="OrthoDB" id="261960at2759"/>
<keyword evidence="2" id="KW-1185">Reference proteome</keyword>
<dbReference type="AlphaFoldDB" id="A0A8J2KH49"/>
<gene>
    <name evidence="1" type="ORF">AFUS01_LOCUS24592</name>
</gene>
<accession>A0A8J2KH49</accession>
<evidence type="ECO:0000313" key="2">
    <source>
        <dbReference type="Proteomes" id="UP000708208"/>
    </source>
</evidence>
<evidence type="ECO:0008006" key="3">
    <source>
        <dbReference type="Google" id="ProtNLM"/>
    </source>
</evidence>
<reference evidence="1" key="1">
    <citation type="submission" date="2021-06" db="EMBL/GenBank/DDBJ databases">
        <authorList>
            <person name="Hodson N. C."/>
            <person name="Mongue J. A."/>
            <person name="Jaron S. K."/>
        </authorList>
    </citation>
    <scope>NUCLEOTIDE SEQUENCE</scope>
</reference>
<comment type="caution">
    <text evidence="1">The sequence shown here is derived from an EMBL/GenBank/DDBJ whole genome shotgun (WGS) entry which is preliminary data.</text>
</comment>
<name>A0A8J2KH49_9HEXA</name>
<organism evidence="1 2">
    <name type="scientific">Allacma fusca</name>
    <dbReference type="NCBI Taxonomy" id="39272"/>
    <lineage>
        <taxon>Eukaryota</taxon>
        <taxon>Metazoa</taxon>
        <taxon>Ecdysozoa</taxon>
        <taxon>Arthropoda</taxon>
        <taxon>Hexapoda</taxon>
        <taxon>Collembola</taxon>
        <taxon>Symphypleona</taxon>
        <taxon>Sminthuridae</taxon>
        <taxon>Allacma</taxon>
    </lineage>
</organism>
<proteinExistence type="predicted"/>
<sequence length="257" mass="28492">MDVEDPISFRGEDILAAVDLLSRVEDKDVKINPGLLTVKLYADTGLNGTRVDNTHAILRKNIYFLARHTKNPVGLVVQLTQRGLFSLDEKDEVLDQDAELCSAVMFYTLLIKLEPQMYPRAVEIFRNFENSHIADFLESKVAAEIGARAEAVLRTPPPRPRPPNKISSVRLFPTWVCAHCTFENPPGTDNICTVCFKTKGSPSLEESLGEPLELLQAVRPCSVCTLDNSINLDFCNACGSPMAEDVFVPPVLIGEFD</sequence>
<dbReference type="EMBL" id="CAJVCH010308644">
    <property type="protein sequence ID" value="CAG7786006.1"/>
    <property type="molecule type" value="Genomic_DNA"/>
</dbReference>
<evidence type="ECO:0000313" key="1">
    <source>
        <dbReference type="EMBL" id="CAG7786006.1"/>
    </source>
</evidence>
<protein>
    <recommendedName>
        <fullName evidence="3">RanBP2-type domain-containing protein</fullName>
    </recommendedName>
</protein>